<dbReference type="EMBL" id="KL363195">
    <property type="protein sequence ID" value="KFD56202.1"/>
    <property type="molecule type" value="Genomic_DNA"/>
</dbReference>
<keyword evidence="9 11" id="KW-0472">Membrane</keyword>
<feature type="transmembrane region" description="Helical" evidence="11">
    <location>
        <begin position="304"/>
        <end position="325"/>
    </location>
</feature>
<comment type="similarity">
    <text evidence="3">Belongs to the MADD family.</text>
</comment>
<proteinExistence type="inferred from homology"/>
<dbReference type="PANTHER" id="PTHR13008">
    <property type="entry name" value="MAP-KINASE ACTIVATING DEATH DOMAIN PROTEIN MADD /DENN/AEX-3 C.ELEGANS"/>
    <property type="match status" value="1"/>
</dbReference>
<keyword evidence="8" id="KW-0053">Apoptosis</keyword>
<evidence type="ECO:0000256" key="5">
    <source>
        <dbReference type="ARBA" id="ARBA00022475"/>
    </source>
</evidence>
<accession>A0A085MG56</accession>
<evidence type="ECO:0000256" key="2">
    <source>
        <dbReference type="ARBA" id="ARBA00004496"/>
    </source>
</evidence>
<dbReference type="Gene3D" id="3.30.450.200">
    <property type="match status" value="1"/>
</dbReference>
<dbReference type="GO" id="GO:0005886">
    <property type="term" value="C:plasma membrane"/>
    <property type="evidence" value="ECO:0007669"/>
    <property type="project" value="UniProtKB-SubCell"/>
</dbReference>
<evidence type="ECO:0000313" key="14">
    <source>
        <dbReference type="Proteomes" id="UP000030764"/>
    </source>
</evidence>
<evidence type="ECO:0000256" key="3">
    <source>
        <dbReference type="ARBA" id="ARBA00005978"/>
    </source>
</evidence>
<sequence length="1437" mass="161291">MNEKRMDLCPRLIDYLVIVGSRDMVIHPTSGEERLESPVALDAHGKFSRQMSTNRSELLRRYPSCSHEDFVLPSDVVSFCQPDSCTVSSSPVPNMRHTTSFIFALTEKDSAKIRYGVSLNFLQRLSLRGQSSSQEHVKSKRQKVHRRIYSLVSLCIISHHPFFTKFRQLLYVLRRLINCSNERIRCSSNAVSSQFGDGVWEALLGVWLENISNAVMKEICELETWILKLLSAPVPAPGFTKLQLKFLPSDLHEPFIFALPNHVRFSLADFPIYLLFELLGVEDAFTVILCILLEQKVVMQSRDYNAVSICVLASIYLLYPLEYLFPVIPLLPPCFKGAEQLLLAPTPFVIGVPASFFEMRPFSVLPTDIVLVDLDSSKVTMPMGTSIPSVPEADRNNLLAEFSEALKLMTPTDASGQPEESYDKDPDLTDLRLRISMVRFFDSPNILGNFVEHIRVMRLYPRPVVALLTDSVYKSRPLPSPFVKELLQTQAVEYFSECSLLPKNEAYIRVQNGIDDPYLIGDKVKWYDEDLMLNEFDVISPDSTLSSAWSMHASVVAAREVGIRSDEDEDSSSSSSSLSSVSDLVFEVPECELYDSQGVPYSDGPLGEVEHVYTEPLRLEVPGLDSIYSNPNSAPSSVISSASSVSTCNVDSENDFARLAQNLALKTNLALEMDEAQEKLPPEEAASRNDPQLVVSSVDETSEPQREEEASVEQPRRRSSTKFPWIGSLHIDNGNGRAKGNLLSAFKTPAVWNEVLKTIPNVKVKDMKDQRASVVSSVASDDTDNRKVSTQKKAFEGNRYQQNRNQQTVKEICDAVLAGQGAGVFALHKFRKLMEDENLRIMAARRLHQRWGTSESILDEYVDDVLVSRNIARGIVRLLQAAIHGLEVSFQSVVPSCLASVMQILEIAHTHYWVKDLDMAAIARQPYSGSVHSSKSGSISDLSQAESLPVEFSKPFADVPVLPYASTVTSSDYSHGPNVASTIEVSSPPSRYNQPSVNGREKEMKLAGRLESNALSATASFRQSSENLSATYSKERVYLYEELLGSQQRQIWSNVQFWENVFYDAVAQEREIVGMDLEPRDLVHRYECMSSGDRKRLELEEDKLLATILHNLCALMVLTNCPKRAIVQKIRRLLGKTHIGLLYSQEINALLDNISLVSGNGIRLKVCGYQQLKKHSFTVHVGPDIFGDMMFMEAMCFFLKISDDAVILRGINGSLVERWWFEQLVNMTYSPKTKVVCLWRRDGEGKVSLSKYYCKKCRSLYTYAKSAMEKAAAKGKVSLPGKELCGEFSIQDIETKLNGTLHIQINGLVISFGNDEWFIHLASIKKCNTSGGNIFLLEFLDHYTNQLIQRKYFSQMVSGICCSNCVCMFATLFLILNAFRDFVIVFAGFGDWSCNTPHDICRLLQSMFVSSDAPADQICYSILCVFSFVAAQHQSYD</sequence>
<dbReference type="InterPro" id="IPR056574">
    <property type="entry name" value="Death_MADD"/>
</dbReference>
<dbReference type="Pfam" id="PF03456">
    <property type="entry name" value="uDENN"/>
    <property type="match status" value="1"/>
</dbReference>
<evidence type="ECO:0000256" key="9">
    <source>
        <dbReference type="ARBA" id="ARBA00023136"/>
    </source>
</evidence>
<dbReference type="InterPro" id="IPR057469">
    <property type="entry name" value="PH_MADD"/>
</dbReference>
<feature type="region of interest" description="Disordered" evidence="10">
    <location>
        <begin position="677"/>
        <end position="721"/>
    </location>
</feature>
<evidence type="ECO:0000256" key="10">
    <source>
        <dbReference type="SAM" id="MobiDB-lite"/>
    </source>
</evidence>
<feature type="compositionally biased region" description="Basic and acidic residues" evidence="10">
    <location>
        <begin position="677"/>
        <end position="687"/>
    </location>
</feature>
<evidence type="ECO:0000256" key="7">
    <source>
        <dbReference type="ARBA" id="ARBA00022658"/>
    </source>
</evidence>
<organism evidence="13 14">
    <name type="scientific">Trichuris suis</name>
    <name type="common">pig whipworm</name>
    <dbReference type="NCBI Taxonomy" id="68888"/>
    <lineage>
        <taxon>Eukaryota</taxon>
        <taxon>Metazoa</taxon>
        <taxon>Ecdysozoa</taxon>
        <taxon>Nematoda</taxon>
        <taxon>Enoplea</taxon>
        <taxon>Dorylaimia</taxon>
        <taxon>Trichinellida</taxon>
        <taxon>Trichuridae</taxon>
        <taxon>Trichuris</taxon>
    </lineage>
</organism>
<dbReference type="Gene3D" id="3.40.50.11500">
    <property type="match status" value="1"/>
</dbReference>
<dbReference type="PANTHER" id="PTHR13008:SF7">
    <property type="entry name" value="MAP KINASE-ACTIVATING DEATH DOMAIN PROTEIN"/>
    <property type="match status" value="1"/>
</dbReference>
<keyword evidence="5" id="KW-1003">Cell membrane</keyword>
<dbReference type="GO" id="GO:0006915">
    <property type="term" value="P:apoptotic process"/>
    <property type="evidence" value="ECO:0007669"/>
    <property type="project" value="UniProtKB-KW"/>
</dbReference>
<keyword evidence="6" id="KW-0963">Cytoplasm</keyword>
<dbReference type="Pfam" id="PF25328">
    <property type="entry name" value="PH_MADD"/>
    <property type="match status" value="1"/>
</dbReference>
<evidence type="ECO:0000256" key="8">
    <source>
        <dbReference type="ARBA" id="ARBA00022703"/>
    </source>
</evidence>
<dbReference type="GO" id="GO:0042981">
    <property type="term" value="P:regulation of apoptotic process"/>
    <property type="evidence" value="ECO:0007669"/>
    <property type="project" value="TreeGrafter"/>
</dbReference>
<dbReference type="GO" id="GO:0005085">
    <property type="term" value="F:guanyl-nucleotide exchange factor activity"/>
    <property type="evidence" value="ECO:0007669"/>
    <property type="project" value="UniProtKB-KW"/>
</dbReference>
<protein>
    <recommendedName>
        <fullName evidence="4">MAP kinase-activating death domain protein</fullName>
    </recommendedName>
</protein>
<dbReference type="InterPro" id="IPR005112">
    <property type="entry name" value="dDENN_dom"/>
</dbReference>
<feature type="transmembrane region" description="Helical" evidence="11">
    <location>
        <begin position="270"/>
        <end position="292"/>
    </location>
</feature>
<evidence type="ECO:0000256" key="11">
    <source>
        <dbReference type="SAM" id="Phobius"/>
    </source>
</evidence>
<dbReference type="GO" id="GO:0005829">
    <property type="term" value="C:cytosol"/>
    <property type="evidence" value="ECO:0007669"/>
    <property type="project" value="TreeGrafter"/>
</dbReference>
<dbReference type="InterPro" id="IPR037516">
    <property type="entry name" value="Tripartite_DENN"/>
</dbReference>
<gene>
    <name evidence="13" type="ORF">M513_02980</name>
</gene>
<comment type="subcellular location">
    <subcellularLocation>
        <location evidence="1">Cell membrane</location>
    </subcellularLocation>
    <subcellularLocation>
        <location evidence="2">Cytoplasm</location>
    </subcellularLocation>
</comment>
<evidence type="ECO:0000256" key="1">
    <source>
        <dbReference type="ARBA" id="ARBA00004236"/>
    </source>
</evidence>
<reference evidence="13 14" key="1">
    <citation type="journal article" date="2014" name="Nat. Genet.">
        <title>Genome and transcriptome of the porcine whipworm Trichuris suis.</title>
        <authorList>
            <person name="Jex A.R."/>
            <person name="Nejsum P."/>
            <person name="Schwarz E.M."/>
            <person name="Hu L."/>
            <person name="Young N.D."/>
            <person name="Hall R.S."/>
            <person name="Korhonen P.K."/>
            <person name="Liao S."/>
            <person name="Thamsborg S."/>
            <person name="Xia J."/>
            <person name="Xu P."/>
            <person name="Wang S."/>
            <person name="Scheerlinck J.P."/>
            <person name="Hofmann A."/>
            <person name="Sternberg P.W."/>
            <person name="Wang J."/>
            <person name="Gasser R.B."/>
        </authorList>
    </citation>
    <scope>NUCLEOTIDE SEQUENCE [LARGE SCALE GENOMIC DNA]</scope>
    <source>
        <strain evidence="13">DCEP-RM93M</strain>
    </source>
</reference>
<dbReference type="SMART" id="SM00801">
    <property type="entry name" value="dDENN"/>
    <property type="match status" value="1"/>
</dbReference>
<evidence type="ECO:0000313" key="13">
    <source>
        <dbReference type="EMBL" id="KFD56202.1"/>
    </source>
</evidence>
<dbReference type="InterPro" id="IPR039980">
    <property type="entry name" value="MADD"/>
</dbReference>
<dbReference type="SMART" id="SM00799">
    <property type="entry name" value="DENN"/>
    <property type="match status" value="1"/>
</dbReference>
<keyword evidence="14" id="KW-1185">Reference proteome</keyword>
<dbReference type="Proteomes" id="UP000030764">
    <property type="component" value="Unassembled WGS sequence"/>
</dbReference>
<name>A0A085MG56_9BILA</name>
<dbReference type="PROSITE" id="PS50211">
    <property type="entry name" value="DENN"/>
    <property type="match status" value="1"/>
</dbReference>
<evidence type="ECO:0000259" key="12">
    <source>
        <dbReference type="PROSITE" id="PS50211"/>
    </source>
</evidence>
<dbReference type="Pfam" id="PF02141">
    <property type="entry name" value="DENN"/>
    <property type="match status" value="1"/>
</dbReference>
<dbReference type="InterPro" id="IPR001194">
    <property type="entry name" value="cDENN_dom"/>
</dbReference>
<dbReference type="SMART" id="SM00800">
    <property type="entry name" value="uDENN"/>
    <property type="match status" value="1"/>
</dbReference>
<dbReference type="InterPro" id="IPR005113">
    <property type="entry name" value="uDENN_dom"/>
</dbReference>
<evidence type="ECO:0000256" key="6">
    <source>
        <dbReference type="ARBA" id="ARBA00022490"/>
    </source>
</evidence>
<keyword evidence="11" id="KW-1133">Transmembrane helix</keyword>
<evidence type="ECO:0000256" key="4">
    <source>
        <dbReference type="ARBA" id="ARBA00017868"/>
    </source>
</evidence>
<dbReference type="Pfam" id="PF23629">
    <property type="entry name" value="Death_MADD"/>
    <property type="match status" value="1"/>
</dbReference>
<keyword evidence="7" id="KW-0344">Guanine-nucleotide releasing factor</keyword>
<feature type="domain" description="UDENN" evidence="12">
    <location>
        <begin position="40"/>
        <end position="506"/>
    </location>
</feature>
<dbReference type="GO" id="GO:0032483">
    <property type="term" value="P:regulation of Rab protein signal transduction"/>
    <property type="evidence" value="ECO:0007669"/>
    <property type="project" value="TreeGrafter"/>
</dbReference>
<dbReference type="InterPro" id="IPR043153">
    <property type="entry name" value="DENN_C"/>
</dbReference>
<keyword evidence="11" id="KW-0812">Transmembrane</keyword>